<accession>A0A454JEC8</accession>
<protein>
    <submittedName>
        <fullName evidence="1">DUF535 domain-containing protein</fullName>
    </submittedName>
</protein>
<gene>
    <name evidence="1" type="ORF">EAY64_17505</name>
</gene>
<dbReference type="Pfam" id="PF04393">
    <property type="entry name" value="DUF535"/>
    <property type="match status" value="1"/>
</dbReference>
<sequence>MHERLLEELCVKTIESASGPHPLRLLGELASGTFSRRDYLDEGKNRIKLALRTLLTLPASYRWLGFLASQPLMLDYLRLAPRLAQKLHRPYLHRGLGNAAKADMLQQHYSQVLQLPASLRGKLLSLENLKLASVSGKDDSQFGWVLGHNHTFDKEGELSLQFIDNQQVALATLTFTLCQYQGQSVALVGGLQGPRKEFGHECIRTATKACHGLFPKRLALEALTVIAREMGCQQVLAVCKDSHIYSSWRYRRDFQADYDSFWLDIGAEKINTEYFRIPFPIPRKPMEEIASKKRSEYNRRYALLDEMASQIEQSLH</sequence>
<dbReference type="PANTHER" id="PTHR38785">
    <property type="entry name" value="HOMOLOG OF VIRK"/>
    <property type="match status" value="1"/>
</dbReference>
<name>A0A454JEC8_9NEIS</name>
<keyword evidence="2" id="KW-1185">Reference proteome</keyword>
<dbReference type="AlphaFoldDB" id="A0A454JEC8"/>
<dbReference type="EMBL" id="RFAR01000088">
    <property type="protein sequence ID" value="RMC93142.1"/>
    <property type="molecule type" value="Genomic_DNA"/>
</dbReference>
<dbReference type="Proteomes" id="UP000274139">
    <property type="component" value="Unassembled WGS sequence"/>
</dbReference>
<dbReference type="PANTHER" id="PTHR38785:SF1">
    <property type="entry name" value="HOMOLOG OF VIRK"/>
    <property type="match status" value="1"/>
</dbReference>
<reference evidence="1 2" key="1">
    <citation type="submission" date="2018-10" db="EMBL/GenBank/DDBJ databases">
        <title>Draft genome sequence of Aquitalea MWU14-2217 isolated from a wild cranberry bog in Provincetown, Massachusetts.</title>
        <authorList>
            <person name="Ebadzadsahrai G."/>
            <person name="Soby S."/>
        </authorList>
    </citation>
    <scope>NUCLEOTIDE SEQUENCE [LARGE SCALE GENOMIC DNA]</scope>
    <source>
        <strain evidence="1 2">MWU14-2217</strain>
    </source>
</reference>
<dbReference type="InterPro" id="IPR007488">
    <property type="entry name" value="DUF535"/>
</dbReference>
<dbReference type="GO" id="GO:0006974">
    <property type="term" value="P:DNA damage response"/>
    <property type="evidence" value="ECO:0007669"/>
    <property type="project" value="TreeGrafter"/>
</dbReference>
<evidence type="ECO:0000313" key="1">
    <source>
        <dbReference type="EMBL" id="RMC93142.1"/>
    </source>
</evidence>
<proteinExistence type="predicted"/>
<comment type="caution">
    <text evidence="1">The sequence shown here is derived from an EMBL/GenBank/DDBJ whole genome shotgun (WGS) entry which is preliminary data.</text>
</comment>
<evidence type="ECO:0000313" key="2">
    <source>
        <dbReference type="Proteomes" id="UP000274139"/>
    </source>
</evidence>
<organism evidence="1 2">
    <name type="scientific">Aquitalea palustris</name>
    <dbReference type="NCBI Taxonomy" id="2480983"/>
    <lineage>
        <taxon>Bacteria</taxon>
        <taxon>Pseudomonadati</taxon>
        <taxon>Pseudomonadota</taxon>
        <taxon>Betaproteobacteria</taxon>
        <taxon>Neisseriales</taxon>
        <taxon>Chromobacteriaceae</taxon>
        <taxon>Aquitalea</taxon>
    </lineage>
</organism>